<dbReference type="Proteomes" id="UP000503820">
    <property type="component" value="Unassembled WGS sequence"/>
</dbReference>
<dbReference type="Pfam" id="PF14238">
    <property type="entry name" value="DUF4340"/>
    <property type="match status" value="1"/>
</dbReference>
<dbReference type="InterPro" id="IPR025641">
    <property type="entry name" value="DUF4340"/>
</dbReference>
<sequence length="442" mass="48676">MKRHIIAFLVLFVLASAAGLGLHIWTQRGMILLGDPSWPGLRLASLSRIDVKSAAGTYIFAPEKGVWYVRAADGRPILADAAKMQTLLDTIARRPPLDHVSRYTRREKSQYGLDNDDTSITLLGNEIWGIVLGADGPRPGTVYARSSLQGDQVHLLDASYRELIVRPVEYYYDLRLVGADSPDAVTRVSAEGPGTGVWDVVRGKNEGFSFAAPEKHRPHAVAQPKLEMYLHTLVNARGRALADNATETPPHPQLRLSVWTRRSDTPETVDIFHDGNGGKTFIARLSRQNAPVLIDGELAQKLAVTAYSLRARPVLGADPGQADEQIFTVLTGGGTRIHTAVRDHNGWRDRDSGKELTGLDVILWRLGAIQFVDTPQAKAPEGAQHVLTWTLRAAATGLIATVEFHTDPAVSGRCWLHVQGEEYWFPVERLLLNDLLSRLPAR</sequence>
<dbReference type="EMBL" id="BLVP01000035">
    <property type="protein sequence ID" value="GFM38156.1"/>
    <property type="molecule type" value="Genomic_DNA"/>
</dbReference>
<proteinExistence type="predicted"/>
<dbReference type="RefSeq" id="WP_174410781.1">
    <property type="nucleotide sequence ID" value="NZ_BLVP01000035.1"/>
</dbReference>
<organism evidence="2 3">
    <name type="scientific">Desulfovibrio psychrotolerans</name>
    <dbReference type="NCBI Taxonomy" id="415242"/>
    <lineage>
        <taxon>Bacteria</taxon>
        <taxon>Pseudomonadati</taxon>
        <taxon>Thermodesulfobacteriota</taxon>
        <taxon>Desulfovibrionia</taxon>
        <taxon>Desulfovibrionales</taxon>
        <taxon>Desulfovibrionaceae</taxon>
        <taxon>Desulfovibrio</taxon>
    </lineage>
</organism>
<dbReference type="AlphaFoldDB" id="A0A7J0BWQ6"/>
<feature type="domain" description="DUF4340" evidence="1">
    <location>
        <begin position="79"/>
        <end position="250"/>
    </location>
</feature>
<protein>
    <recommendedName>
        <fullName evidence="1">DUF4340 domain-containing protein</fullName>
    </recommendedName>
</protein>
<gene>
    <name evidence="2" type="ORF">DSM19430T_28400</name>
</gene>
<evidence type="ECO:0000313" key="3">
    <source>
        <dbReference type="Proteomes" id="UP000503820"/>
    </source>
</evidence>
<accession>A0A7J0BWQ6</accession>
<name>A0A7J0BWQ6_9BACT</name>
<evidence type="ECO:0000313" key="2">
    <source>
        <dbReference type="EMBL" id="GFM38156.1"/>
    </source>
</evidence>
<comment type="caution">
    <text evidence="2">The sequence shown here is derived from an EMBL/GenBank/DDBJ whole genome shotgun (WGS) entry which is preliminary data.</text>
</comment>
<reference evidence="2 3" key="1">
    <citation type="submission" date="2020-05" db="EMBL/GenBank/DDBJ databases">
        <title>Draft genome sequence of Desulfovibrio psychrotolerans JS1T.</title>
        <authorList>
            <person name="Ueno A."/>
            <person name="Tamazawa S."/>
            <person name="Tamamura S."/>
            <person name="Murakami T."/>
            <person name="Kiyama T."/>
            <person name="Inomata H."/>
            <person name="Amano Y."/>
            <person name="Miyakawa K."/>
            <person name="Tamaki H."/>
            <person name="Naganuma T."/>
            <person name="Kaneko K."/>
        </authorList>
    </citation>
    <scope>NUCLEOTIDE SEQUENCE [LARGE SCALE GENOMIC DNA]</scope>
    <source>
        <strain evidence="2 3">JS1</strain>
    </source>
</reference>
<keyword evidence="3" id="KW-1185">Reference proteome</keyword>
<evidence type="ECO:0000259" key="1">
    <source>
        <dbReference type="Pfam" id="PF14238"/>
    </source>
</evidence>